<dbReference type="SUPFAM" id="SSF52540">
    <property type="entry name" value="P-loop containing nucleoside triphosphate hydrolases"/>
    <property type="match status" value="1"/>
</dbReference>
<comment type="similarity">
    <text evidence="5 6">Belongs to the TRAFAC class myosin-kinesin ATPase superfamily. Kinesin family.</text>
</comment>
<dbReference type="PROSITE" id="PS50067">
    <property type="entry name" value="KINESIN_MOTOR_2"/>
    <property type="match status" value="1"/>
</dbReference>
<dbReference type="GO" id="GO:0007018">
    <property type="term" value="P:microtubule-based movement"/>
    <property type="evidence" value="ECO:0007669"/>
    <property type="project" value="InterPro"/>
</dbReference>
<dbReference type="PROSITE" id="PS00411">
    <property type="entry name" value="KINESIN_MOTOR_1"/>
    <property type="match status" value="1"/>
</dbReference>
<dbReference type="PANTHER" id="PTHR47968:SF75">
    <property type="entry name" value="CENTROMERE-ASSOCIATED PROTEIN E"/>
    <property type="match status" value="1"/>
</dbReference>
<keyword evidence="3 7" id="KW-0175">Coiled coil</keyword>
<evidence type="ECO:0000256" key="6">
    <source>
        <dbReference type="RuleBase" id="RU000394"/>
    </source>
</evidence>
<dbReference type="OrthoDB" id="3176171at2759"/>
<accession>A0A1X0QND5</accession>
<dbReference type="InterPro" id="IPR036961">
    <property type="entry name" value="Kinesin_motor_dom_sf"/>
</dbReference>
<dbReference type="AlphaFoldDB" id="A0A1X0QND5"/>
<organism evidence="9">
    <name type="scientific">Rhizopus microsporus var. microsporus</name>
    <dbReference type="NCBI Taxonomy" id="86635"/>
    <lineage>
        <taxon>Eukaryota</taxon>
        <taxon>Fungi</taxon>
        <taxon>Fungi incertae sedis</taxon>
        <taxon>Mucoromycota</taxon>
        <taxon>Mucoromycotina</taxon>
        <taxon>Mucoromycetes</taxon>
        <taxon>Mucorales</taxon>
        <taxon>Mucorineae</taxon>
        <taxon>Rhizopodaceae</taxon>
        <taxon>Rhizopus</taxon>
    </lineage>
</organism>
<dbReference type="GO" id="GO:0005874">
    <property type="term" value="C:microtubule"/>
    <property type="evidence" value="ECO:0007669"/>
    <property type="project" value="UniProtKB-KW"/>
</dbReference>
<feature type="binding site" evidence="5">
    <location>
        <begin position="94"/>
        <end position="101"/>
    </location>
    <ligand>
        <name>ATP</name>
        <dbReference type="ChEBI" id="CHEBI:30616"/>
    </ligand>
</feature>
<evidence type="ECO:0000256" key="1">
    <source>
        <dbReference type="ARBA" id="ARBA00022741"/>
    </source>
</evidence>
<dbReference type="VEuPathDB" id="FungiDB:BCV72DRAFT_236707"/>
<evidence type="ECO:0000259" key="8">
    <source>
        <dbReference type="PROSITE" id="PS50067"/>
    </source>
</evidence>
<dbReference type="InterPro" id="IPR019821">
    <property type="entry name" value="Kinesin_motor_CS"/>
</dbReference>
<feature type="domain" description="Kinesin motor" evidence="8">
    <location>
        <begin position="17"/>
        <end position="352"/>
    </location>
</feature>
<evidence type="ECO:0000313" key="9">
    <source>
        <dbReference type="EMBL" id="ORE01272.1"/>
    </source>
</evidence>
<keyword evidence="4 5" id="KW-0505">Motor protein</keyword>
<dbReference type="Proteomes" id="UP000242414">
    <property type="component" value="Unassembled WGS sequence"/>
</dbReference>
<evidence type="ECO:0000256" key="2">
    <source>
        <dbReference type="ARBA" id="ARBA00022840"/>
    </source>
</evidence>
<protein>
    <recommendedName>
        <fullName evidence="6">Kinesin-like protein</fullName>
    </recommendedName>
</protein>
<dbReference type="InterPro" id="IPR027640">
    <property type="entry name" value="Kinesin-like_fam"/>
</dbReference>
<dbReference type="GO" id="GO:0000278">
    <property type="term" value="P:mitotic cell cycle"/>
    <property type="evidence" value="ECO:0007669"/>
    <property type="project" value="TreeGrafter"/>
</dbReference>
<dbReference type="GO" id="GO:0003777">
    <property type="term" value="F:microtubule motor activity"/>
    <property type="evidence" value="ECO:0007669"/>
    <property type="project" value="InterPro"/>
</dbReference>
<keyword evidence="6" id="KW-0493">Microtubule</keyword>
<dbReference type="GO" id="GO:0008017">
    <property type="term" value="F:microtubule binding"/>
    <property type="evidence" value="ECO:0007669"/>
    <property type="project" value="InterPro"/>
</dbReference>
<evidence type="ECO:0000256" key="5">
    <source>
        <dbReference type="PROSITE-ProRule" id="PRU00283"/>
    </source>
</evidence>
<evidence type="ECO:0000256" key="3">
    <source>
        <dbReference type="ARBA" id="ARBA00023054"/>
    </source>
</evidence>
<reference evidence="9" key="1">
    <citation type="journal article" date="2016" name="Proc. Natl. Acad. Sci. U.S.A.">
        <title>Lipid metabolic changes in an early divergent fungus govern the establishment of a mutualistic symbiosis with endobacteria.</title>
        <authorList>
            <person name="Lastovetsky O.A."/>
            <person name="Gaspar M.L."/>
            <person name="Mondo S.J."/>
            <person name="LaButti K.M."/>
            <person name="Sandor L."/>
            <person name="Grigoriev I.V."/>
            <person name="Henry S.A."/>
            <person name="Pawlowska T.E."/>
        </authorList>
    </citation>
    <scope>NUCLEOTIDE SEQUENCE [LARGE SCALE GENOMIC DNA]</scope>
    <source>
        <strain evidence="9">ATCC 52814</strain>
    </source>
</reference>
<evidence type="ECO:0000256" key="7">
    <source>
        <dbReference type="SAM" id="Coils"/>
    </source>
</evidence>
<keyword evidence="2 5" id="KW-0067">ATP-binding</keyword>
<dbReference type="PANTHER" id="PTHR47968">
    <property type="entry name" value="CENTROMERE PROTEIN E"/>
    <property type="match status" value="1"/>
</dbReference>
<gene>
    <name evidence="9" type="ORF">BCV72DRAFT_236707</name>
</gene>
<name>A0A1X0QND5_RHIZD</name>
<feature type="coiled-coil region" evidence="7">
    <location>
        <begin position="361"/>
        <end position="431"/>
    </location>
</feature>
<proteinExistence type="inferred from homology"/>
<evidence type="ECO:0000256" key="4">
    <source>
        <dbReference type="ARBA" id="ARBA00023175"/>
    </source>
</evidence>
<dbReference type="InterPro" id="IPR001752">
    <property type="entry name" value="Kinesin_motor_dom"/>
</dbReference>
<dbReference type="InterPro" id="IPR027417">
    <property type="entry name" value="P-loop_NTPase"/>
</dbReference>
<dbReference type="SMART" id="SM00129">
    <property type="entry name" value="KISc"/>
    <property type="match status" value="1"/>
</dbReference>
<dbReference type="GO" id="GO:0005524">
    <property type="term" value="F:ATP binding"/>
    <property type="evidence" value="ECO:0007669"/>
    <property type="project" value="UniProtKB-UniRule"/>
</dbReference>
<sequence>MSGRRRTVSLNNNNSENIQVTVRCRPLTSSEQANYWIIGDSTIGSNDPRLKKQHEFRFDRVLYGSDNEALYSKSVENIINQAMEGYHATVFAYGQTASGKTYTMMGTESQPGVIPRSVDNVFKFIKNAVTKEFLLRISYIEIYNETIKDLLNPSNDNLKIHEDRIRGVYVTPLTEEVVTSPEDVFKIIRKGEANRHISATDYNLHSSRSHTVFQMIIESKERNSTSITMMNGRRRTLSTNRNGLTKEPIKISQLNLIDLAGSEKAASNEERRKEGAYINKSLLTLGTVISKLTENGKNTAHIPYRDSKLTRILQTSLSGLAKVAVICTISPSASAIEESINTLKFASRVKRITTHAKNDDIMDDKALLQKYRGEIAELKTKLQSTTEVLRKEKEMTQTMLAAERREHEEQLRQMRNVRTTLKERIDHLTRLILTSSSVVNANTLHDISATIENDLPILTNNEQTALSRISEDHRTITDLRQQLERVSLESKEKDKQIAHLQEELNKQLTVNKQLETALTLARAEIGITQGFPNEPSEMTTVLNKRYATVQTI</sequence>
<dbReference type="PRINTS" id="PR00380">
    <property type="entry name" value="KINESINHEAVY"/>
</dbReference>
<dbReference type="EMBL" id="KV922158">
    <property type="protein sequence ID" value="ORE01272.1"/>
    <property type="molecule type" value="Genomic_DNA"/>
</dbReference>
<feature type="coiled-coil region" evidence="7">
    <location>
        <begin position="476"/>
        <end position="517"/>
    </location>
</feature>
<keyword evidence="1 5" id="KW-0547">Nucleotide-binding</keyword>
<dbReference type="Gene3D" id="3.40.850.10">
    <property type="entry name" value="Kinesin motor domain"/>
    <property type="match status" value="1"/>
</dbReference>
<dbReference type="Pfam" id="PF00225">
    <property type="entry name" value="Kinesin"/>
    <property type="match status" value="1"/>
</dbReference>